<feature type="compositionally biased region" description="Low complexity" evidence="1">
    <location>
        <begin position="109"/>
        <end position="122"/>
    </location>
</feature>
<reference evidence="3" key="1">
    <citation type="journal article" date="2019" name="Int. J. Syst. Evol. Microbiol.">
        <title>The Global Catalogue of Microorganisms (GCM) 10K type strain sequencing project: providing services to taxonomists for standard genome sequencing and annotation.</title>
        <authorList>
            <consortium name="The Broad Institute Genomics Platform"/>
            <consortium name="The Broad Institute Genome Sequencing Center for Infectious Disease"/>
            <person name="Wu L."/>
            <person name="Ma J."/>
        </authorList>
    </citation>
    <scope>NUCLEOTIDE SEQUENCE [LARGE SCALE GENOMIC DNA]</scope>
    <source>
        <strain evidence="3">CECT 7806</strain>
    </source>
</reference>
<keyword evidence="3" id="KW-1185">Reference proteome</keyword>
<organism evidence="2 3">
    <name type="scientific">Methylobacterium longum</name>
    <dbReference type="NCBI Taxonomy" id="767694"/>
    <lineage>
        <taxon>Bacteria</taxon>
        <taxon>Pseudomonadati</taxon>
        <taxon>Pseudomonadota</taxon>
        <taxon>Alphaproteobacteria</taxon>
        <taxon>Hyphomicrobiales</taxon>
        <taxon>Methylobacteriaceae</taxon>
        <taxon>Methylobacterium</taxon>
    </lineage>
</organism>
<feature type="region of interest" description="Disordered" evidence="1">
    <location>
        <begin position="79"/>
        <end position="146"/>
    </location>
</feature>
<name>A0ABT8APX7_9HYPH</name>
<evidence type="ECO:0000256" key="1">
    <source>
        <dbReference type="SAM" id="MobiDB-lite"/>
    </source>
</evidence>
<comment type="caution">
    <text evidence="2">The sequence shown here is derived from an EMBL/GenBank/DDBJ whole genome shotgun (WGS) entry which is preliminary data.</text>
</comment>
<sequence>MADAAGAMTRILFATAMLLGSTVGIVAAGIDSDYRSYFDAKPSVTEGAKPKGSQNKSLSVREIDRRRLDDDLAIRTVKPLKPGYRNQTGIDVPPDYSSPPRERGYDGFGSSARSGSYGSANAPNPFTGSLGTRRSRPAAGASQLFRRYRQVDTRKARPLAMERVLRIDVRDPGGLEAGSPLDRS</sequence>
<proteinExistence type="predicted"/>
<protein>
    <submittedName>
        <fullName evidence="2">Uncharacterized protein</fullName>
    </submittedName>
</protein>
<feature type="region of interest" description="Disordered" evidence="1">
    <location>
        <begin position="42"/>
        <end position="62"/>
    </location>
</feature>
<evidence type="ECO:0000313" key="3">
    <source>
        <dbReference type="Proteomes" id="UP001244297"/>
    </source>
</evidence>
<dbReference type="EMBL" id="JAUFPT010000041">
    <property type="protein sequence ID" value="MDN3571601.1"/>
    <property type="molecule type" value="Genomic_DNA"/>
</dbReference>
<accession>A0ABT8APX7</accession>
<gene>
    <name evidence="2" type="ORF">QWZ18_13325</name>
</gene>
<evidence type="ECO:0000313" key="2">
    <source>
        <dbReference type="EMBL" id="MDN3571601.1"/>
    </source>
</evidence>
<dbReference type="RefSeq" id="WP_238291740.1">
    <property type="nucleotide sequence ID" value="NZ_BPQS01000045.1"/>
</dbReference>
<dbReference type="Proteomes" id="UP001244297">
    <property type="component" value="Unassembled WGS sequence"/>
</dbReference>